<dbReference type="AlphaFoldDB" id="A0A2T3G3P1"/>
<dbReference type="EMBL" id="PYLP01000001">
    <property type="protein sequence ID" value="PST42147.1"/>
    <property type="molecule type" value="Genomic_DNA"/>
</dbReference>
<evidence type="ECO:0000256" key="1">
    <source>
        <dbReference type="SAM" id="MobiDB-lite"/>
    </source>
</evidence>
<reference evidence="4" key="1">
    <citation type="submission" date="2018-03" db="EMBL/GenBank/DDBJ databases">
        <title>Lachnoclostridium SNUG30370 gen.nov., sp.nov., isolated from human faeces.</title>
        <authorList>
            <person name="Seo B."/>
            <person name="Jeon K."/>
            <person name="Ko G."/>
        </authorList>
    </citation>
    <scope>NUCLEOTIDE SEQUENCE [LARGE SCALE GENOMIC DNA]</scope>
    <source>
        <strain evidence="4">SNUG30370</strain>
    </source>
</reference>
<evidence type="ECO:0000313" key="3">
    <source>
        <dbReference type="EMBL" id="PST42147.1"/>
    </source>
</evidence>
<feature type="compositionally biased region" description="Basic and acidic residues" evidence="1">
    <location>
        <begin position="1"/>
        <end position="19"/>
    </location>
</feature>
<keyword evidence="2" id="KW-0472">Membrane</keyword>
<sequence length="247" mass="27771">MARERFSFNDTKEYNKDDLQPNNDLHAGQTGKFTFDDEIEEKPKKVKKVKKTKQPKNGKKLKLKKWHIFITVLVVLIVAFLLYIFVFSGNNKGPVYGQRCVKLLSVDQNTVSQVESQIEQDDRIQDLAVKVDCRTIKLTYQLVDNVSADDAKSLVEDSVHTFDDAMGQQKDDGAAWSQLLNKANGRLQYDLEIIVKSNGDSDFPLFGTKHAGIDDITYTGQNVKDQSAADKAIQRQAEVDAANAANQ</sequence>
<keyword evidence="4" id="KW-1185">Reference proteome</keyword>
<dbReference type="Proteomes" id="UP000241201">
    <property type="component" value="Unassembled WGS sequence"/>
</dbReference>
<dbReference type="GeneID" id="77469664"/>
<comment type="caution">
    <text evidence="3">The sequence shown here is derived from an EMBL/GenBank/DDBJ whole genome shotgun (WGS) entry which is preliminary data.</text>
</comment>
<name>A0A2T3G3P1_9FIRM</name>
<feature type="transmembrane region" description="Helical" evidence="2">
    <location>
        <begin position="66"/>
        <end position="86"/>
    </location>
</feature>
<gene>
    <name evidence="3" type="ORF">C7U55_00905</name>
</gene>
<evidence type="ECO:0000313" key="4">
    <source>
        <dbReference type="Proteomes" id="UP000241201"/>
    </source>
</evidence>
<protein>
    <submittedName>
        <fullName evidence="3">Uncharacterized protein</fullName>
    </submittedName>
</protein>
<evidence type="ECO:0000256" key="2">
    <source>
        <dbReference type="SAM" id="Phobius"/>
    </source>
</evidence>
<organism evidence="3 4">
    <name type="scientific">Faecalibacillus faecis</name>
    <dbReference type="NCBI Taxonomy" id="1982628"/>
    <lineage>
        <taxon>Bacteria</taxon>
        <taxon>Bacillati</taxon>
        <taxon>Bacillota</taxon>
        <taxon>Erysipelotrichia</taxon>
        <taxon>Erysipelotrichales</taxon>
        <taxon>Coprobacillaceae</taxon>
        <taxon>Faecalibacillus</taxon>
    </lineage>
</organism>
<proteinExistence type="predicted"/>
<dbReference type="RefSeq" id="WP_106986934.1">
    <property type="nucleotide sequence ID" value="NZ_DAWBWI010000183.1"/>
</dbReference>
<keyword evidence="2" id="KW-1133">Transmembrane helix</keyword>
<keyword evidence="2" id="KW-0812">Transmembrane</keyword>
<accession>A0A2T3G3P1</accession>
<feature type="region of interest" description="Disordered" evidence="1">
    <location>
        <begin position="1"/>
        <end position="38"/>
    </location>
</feature>